<feature type="region of interest" description="Disordered" evidence="1">
    <location>
        <begin position="60"/>
        <end position="82"/>
    </location>
</feature>
<gene>
    <name evidence="3" type="ORF">SAMN05421779_106274</name>
</gene>
<reference evidence="3 4" key="1">
    <citation type="submission" date="2017-01" db="EMBL/GenBank/DDBJ databases">
        <authorList>
            <person name="Mah S.A."/>
            <person name="Swanson W.J."/>
            <person name="Moy G.W."/>
            <person name="Vacquier V.D."/>
        </authorList>
    </citation>
    <scope>NUCLEOTIDE SEQUENCE [LARGE SCALE GENOMIC DNA]</scope>
    <source>
        <strain evidence="3 4">DSM 11589</strain>
    </source>
</reference>
<dbReference type="STRING" id="80876.SAMN05421779_106274"/>
<dbReference type="Pfam" id="PF09834">
    <property type="entry name" value="DUF2061"/>
    <property type="match status" value="1"/>
</dbReference>
<dbReference type="EMBL" id="FTOA01000006">
    <property type="protein sequence ID" value="SIT09195.1"/>
    <property type="molecule type" value="Genomic_DNA"/>
</dbReference>
<dbReference type="OrthoDB" id="9133582at2"/>
<protein>
    <submittedName>
        <fullName evidence="3">Uncharacterized membrane protein</fullName>
    </submittedName>
</protein>
<dbReference type="Proteomes" id="UP000185678">
    <property type="component" value="Unassembled WGS sequence"/>
</dbReference>
<feature type="domain" description="DUF2061" evidence="2">
    <location>
        <begin position="4"/>
        <end position="54"/>
    </location>
</feature>
<sequence>MRDLIKTLTFASLHFMVGFGVTYALTGSLSIATGVALIEPAVNTVVFYLHEKVWGAVKTTSSDGNGHGHGSLLEMVRGEAKS</sequence>
<organism evidence="3 4">
    <name type="scientific">Insolitispirillum peregrinum</name>
    <dbReference type="NCBI Taxonomy" id="80876"/>
    <lineage>
        <taxon>Bacteria</taxon>
        <taxon>Pseudomonadati</taxon>
        <taxon>Pseudomonadota</taxon>
        <taxon>Alphaproteobacteria</taxon>
        <taxon>Rhodospirillales</taxon>
        <taxon>Novispirillaceae</taxon>
        <taxon>Insolitispirillum</taxon>
    </lineage>
</organism>
<proteinExistence type="predicted"/>
<evidence type="ECO:0000256" key="1">
    <source>
        <dbReference type="SAM" id="MobiDB-lite"/>
    </source>
</evidence>
<dbReference type="AlphaFoldDB" id="A0A1N7PEX3"/>
<evidence type="ECO:0000259" key="2">
    <source>
        <dbReference type="Pfam" id="PF09834"/>
    </source>
</evidence>
<keyword evidence="4" id="KW-1185">Reference proteome</keyword>
<name>A0A1N7PEX3_9PROT</name>
<evidence type="ECO:0000313" key="4">
    <source>
        <dbReference type="Proteomes" id="UP000185678"/>
    </source>
</evidence>
<evidence type="ECO:0000313" key="3">
    <source>
        <dbReference type="EMBL" id="SIT09195.1"/>
    </source>
</evidence>
<accession>A0A1N7PEX3</accession>
<dbReference type="RefSeq" id="WP_076401568.1">
    <property type="nucleotide sequence ID" value="NZ_FTOA01000006.1"/>
</dbReference>
<dbReference type="InterPro" id="IPR018638">
    <property type="entry name" value="DUF2061_membrane"/>
</dbReference>